<dbReference type="HOGENOM" id="CLU_2543299_0_0_1"/>
<dbReference type="Proteomes" id="UP000000724">
    <property type="component" value="Contig Pc00c18"/>
</dbReference>
<dbReference type="AlphaFoldDB" id="B6HB84"/>
<dbReference type="VEuPathDB" id="FungiDB:PCH_Pc18g03160"/>
<sequence>MHVATFNRAVWTADSTSTSTSLLCSASDHCPCLQILLLSGETSILSHSILLHISMNWTSVQHDVVHVATHLAPAGSDLPLSTLRDQGIGPSEFFPTVNGMNG</sequence>
<evidence type="ECO:0000313" key="1">
    <source>
        <dbReference type="EMBL" id="CAP94540.1"/>
    </source>
</evidence>
<gene>
    <name evidence="1" type="ORF">Pc18g03160</name>
    <name evidence="1" type="ORF">PCH_Pc18g03160</name>
</gene>
<name>B6HB84_PENRW</name>
<organism evidence="1 2">
    <name type="scientific">Penicillium rubens (strain ATCC 28089 / DSM 1075 / NRRL 1951 / Wisconsin 54-1255)</name>
    <name type="common">Penicillium chrysogenum</name>
    <dbReference type="NCBI Taxonomy" id="500485"/>
    <lineage>
        <taxon>Eukaryota</taxon>
        <taxon>Fungi</taxon>
        <taxon>Dikarya</taxon>
        <taxon>Ascomycota</taxon>
        <taxon>Pezizomycotina</taxon>
        <taxon>Eurotiomycetes</taxon>
        <taxon>Eurotiomycetidae</taxon>
        <taxon>Eurotiales</taxon>
        <taxon>Aspergillaceae</taxon>
        <taxon>Penicillium</taxon>
        <taxon>Penicillium chrysogenum species complex</taxon>
    </lineage>
</organism>
<accession>B6HB84</accession>
<evidence type="ECO:0000313" key="2">
    <source>
        <dbReference type="Proteomes" id="UP000000724"/>
    </source>
</evidence>
<protein>
    <submittedName>
        <fullName evidence="1">Uncharacterized protein</fullName>
    </submittedName>
</protein>
<dbReference type="EMBL" id="AM920433">
    <property type="protein sequence ID" value="CAP94540.1"/>
    <property type="molecule type" value="Genomic_DNA"/>
</dbReference>
<reference evidence="1 2" key="1">
    <citation type="journal article" date="2008" name="Nat. Biotechnol.">
        <title>Genome sequencing and analysis of the filamentous fungus Penicillium chrysogenum.</title>
        <authorList>
            <person name="van den Berg M.A."/>
            <person name="Albang R."/>
            <person name="Albermann K."/>
            <person name="Badger J.H."/>
            <person name="Daran J.-M."/>
            <person name="Driessen A.J.M."/>
            <person name="Garcia-Estrada C."/>
            <person name="Fedorova N.D."/>
            <person name="Harris D.M."/>
            <person name="Heijne W.H.M."/>
            <person name="Joardar V.S."/>
            <person name="Kiel J.A.K.W."/>
            <person name="Kovalchuk A."/>
            <person name="Martin J.F."/>
            <person name="Nierman W.C."/>
            <person name="Nijland J.G."/>
            <person name="Pronk J.T."/>
            <person name="Roubos J.A."/>
            <person name="van der Klei I.J."/>
            <person name="van Peij N.N.M.E."/>
            <person name="Veenhuis M."/>
            <person name="von Doehren H."/>
            <person name="Wagner C."/>
            <person name="Wortman J.R."/>
            <person name="Bovenberg R.A.L."/>
        </authorList>
    </citation>
    <scope>NUCLEOTIDE SEQUENCE [LARGE SCALE GENOMIC DNA]</scope>
    <source>
        <strain evidence="2">ATCC 28089 / DSM 1075 / NRRL 1951 / Wisconsin 54-1255</strain>
    </source>
</reference>
<keyword evidence="2" id="KW-1185">Reference proteome</keyword>
<dbReference type="OMA" id="HVATFNR"/>
<proteinExistence type="predicted"/>
<dbReference type="OrthoDB" id="10371879at2759"/>